<reference evidence="1" key="1">
    <citation type="journal article" date="2013" name="Environ. Microbiol.">
        <title>Microbiota from the distal guts of lean and obese adolescents exhibit partial functional redundancy besides clear differences in community structure.</title>
        <authorList>
            <person name="Ferrer M."/>
            <person name="Ruiz A."/>
            <person name="Lanza F."/>
            <person name="Haange S.B."/>
            <person name="Oberbach A."/>
            <person name="Till H."/>
            <person name="Bargiela R."/>
            <person name="Campoy C."/>
            <person name="Segura M.T."/>
            <person name="Richter M."/>
            <person name="von Bergen M."/>
            <person name="Seifert J."/>
            <person name="Suarez A."/>
        </authorList>
    </citation>
    <scope>NUCLEOTIDE SEQUENCE</scope>
</reference>
<dbReference type="PANTHER" id="PTHR35004:SF8">
    <property type="entry name" value="TRANSPOSASE RV3428C-RELATED"/>
    <property type="match status" value="1"/>
</dbReference>
<evidence type="ECO:0000313" key="1">
    <source>
        <dbReference type="EMBL" id="EKC59276.1"/>
    </source>
</evidence>
<dbReference type="PANTHER" id="PTHR35004">
    <property type="entry name" value="TRANSPOSASE RV3428C-RELATED"/>
    <property type="match status" value="1"/>
</dbReference>
<sequence length="92" mass="10550">MHLNHKPGEVMQVDWAGDTAAVIDTDTGEIIPAYVFVATLPYSGYSYVEAFFSMNQDSWTTAHVECLQILWQRYTDHPVRQSENRRAKAWEG</sequence>
<comment type="caution">
    <text evidence="1">The sequence shown here is derived from an EMBL/GenBank/DDBJ whole genome shotgun (WGS) entry which is preliminary data.</text>
</comment>
<dbReference type="EMBL" id="AJWZ01006616">
    <property type="protein sequence ID" value="EKC59276.1"/>
    <property type="molecule type" value="Genomic_DNA"/>
</dbReference>
<name>K1TJ55_9ZZZZ</name>
<organism evidence="1">
    <name type="scientific">human gut metagenome</name>
    <dbReference type="NCBI Taxonomy" id="408170"/>
    <lineage>
        <taxon>unclassified sequences</taxon>
        <taxon>metagenomes</taxon>
        <taxon>organismal metagenomes</taxon>
    </lineage>
</organism>
<accession>K1TJ55</accession>
<proteinExistence type="predicted"/>
<dbReference type="AlphaFoldDB" id="K1TJ55"/>
<gene>
    <name evidence="1" type="ORF">OBE_09579</name>
</gene>
<protein>
    <submittedName>
        <fullName evidence="1">Transposase</fullName>
    </submittedName>
</protein>